<reference evidence="8 9" key="1">
    <citation type="submission" date="2019-04" db="EMBL/GenBank/DDBJ databases">
        <title>An improved genome assembly and genetic linkage map for asparagus bean, Vigna unguiculata ssp. sesquipedialis.</title>
        <authorList>
            <person name="Xia Q."/>
            <person name="Zhang R."/>
            <person name="Dong Y."/>
        </authorList>
    </citation>
    <scope>NUCLEOTIDE SEQUENCE [LARGE SCALE GENOMIC DNA]</scope>
    <source>
        <tissue evidence="8">Leaf</tissue>
    </source>
</reference>
<evidence type="ECO:0000256" key="2">
    <source>
        <dbReference type="ARBA" id="ARBA00008668"/>
    </source>
</evidence>
<dbReference type="Gene3D" id="3.40.50.1110">
    <property type="entry name" value="SGNH hydrolase"/>
    <property type="match status" value="1"/>
</dbReference>
<dbReference type="PANTHER" id="PTHR45650">
    <property type="entry name" value="GDSL-LIKE LIPASE/ACYLHYDROLASE-RELATED"/>
    <property type="match status" value="1"/>
</dbReference>
<keyword evidence="9" id="KW-1185">Reference proteome</keyword>
<dbReference type="InterPro" id="IPR001087">
    <property type="entry name" value="GDSL"/>
</dbReference>
<dbReference type="EMBL" id="CP039346">
    <property type="protein sequence ID" value="QCD84876.1"/>
    <property type="molecule type" value="Genomic_DNA"/>
</dbReference>
<comment type="similarity">
    <text evidence="2">Belongs to the 'GDSL' lipolytic enzyme family.</text>
</comment>
<evidence type="ECO:0000313" key="9">
    <source>
        <dbReference type="Proteomes" id="UP000501690"/>
    </source>
</evidence>
<protein>
    <submittedName>
        <fullName evidence="8">Zeta-carotene desaturase</fullName>
    </submittedName>
</protein>
<name>A0A4D6L8T8_VIGUN</name>
<proteinExistence type="inferred from homology"/>
<gene>
    <name evidence="8" type="ORF">DEO72_LG2g5234</name>
</gene>
<keyword evidence="6" id="KW-0442">Lipid degradation</keyword>
<accession>A0A4D6L8T8</accession>
<dbReference type="PANTHER" id="PTHR45650:SF89">
    <property type="entry name" value="GDSL-LIKE LIPASE_ACYLHYDROLASE"/>
    <property type="match status" value="1"/>
</dbReference>
<dbReference type="InterPro" id="IPR051238">
    <property type="entry name" value="GDSL_esterase/lipase"/>
</dbReference>
<keyword evidence="7" id="KW-0443">Lipid metabolism</keyword>
<evidence type="ECO:0000256" key="4">
    <source>
        <dbReference type="ARBA" id="ARBA00022729"/>
    </source>
</evidence>
<dbReference type="GO" id="GO:0016042">
    <property type="term" value="P:lipid catabolic process"/>
    <property type="evidence" value="ECO:0007669"/>
    <property type="project" value="UniProtKB-KW"/>
</dbReference>
<dbReference type="Pfam" id="PF00657">
    <property type="entry name" value="Lipase_GDSL"/>
    <property type="match status" value="1"/>
</dbReference>
<dbReference type="GO" id="GO:0016788">
    <property type="term" value="F:hydrolase activity, acting on ester bonds"/>
    <property type="evidence" value="ECO:0007669"/>
    <property type="project" value="InterPro"/>
</dbReference>
<dbReference type="Proteomes" id="UP000501690">
    <property type="component" value="Linkage Group LG2"/>
</dbReference>
<comment type="subcellular location">
    <subcellularLocation>
        <location evidence="1">Secreted</location>
    </subcellularLocation>
</comment>
<dbReference type="InterPro" id="IPR036514">
    <property type="entry name" value="SGNH_hydro_sf"/>
</dbReference>
<organism evidence="8 9">
    <name type="scientific">Vigna unguiculata</name>
    <name type="common">Cowpea</name>
    <dbReference type="NCBI Taxonomy" id="3917"/>
    <lineage>
        <taxon>Eukaryota</taxon>
        <taxon>Viridiplantae</taxon>
        <taxon>Streptophyta</taxon>
        <taxon>Embryophyta</taxon>
        <taxon>Tracheophyta</taxon>
        <taxon>Spermatophyta</taxon>
        <taxon>Magnoliopsida</taxon>
        <taxon>eudicotyledons</taxon>
        <taxon>Gunneridae</taxon>
        <taxon>Pentapetalae</taxon>
        <taxon>rosids</taxon>
        <taxon>fabids</taxon>
        <taxon>Fabales</taxon>
        <taxon>Fabaceae</taxon>
        <taxon>Papilionoideae</taxon>
        <taxon>50 kb inversion clade</taxon>
        <taxon>NPAAA clade</taxon>
        <taxon>indigoferoid/millettioid clade</taxon>
        <taxon>Phaseoleae</taxon>
        <taxon>Vigna</taxon>
    </lineage>
</organism>
<evidence type="ECO:0000256" key="5">
    <source>
        <dbReference type="ARBA" id="ARBA00022801"/>
    </source>
</evidence>
<evidence type="ECO:0000256" key="6">
    <source>
        <dbReference type="ARBA" id="ARBA00022963"/>
    </source>
</evidence>
<evidence type="ECO:0000256" key="3">
    <source>
        <dbReference type="ARBA" id="ARBA00022525"/>
    </source>
</evidence>
<keyword evidence="3" id="KW-0964">Secreted</keyword>
<sequence length="269" mass="29772">MPPFANTSGSDILKGVNYASAASGILNETGTHWGEHIPLNKQVENHKAIVSQINKKLTSSEKAKEHLNKCLYYVNIGSNDYINNYFLKEHYDSSKKFSPDQYAKVLVKEYSKNLKELHSVGARKFALIGIVPLGCVPAEISARAKPGFPCVKEENDAVIPFNDKLKSLVDRFNKEFPDSKFILINTAEALSTGPTKDVVQVIGTDVCCKVGSNGLCVPNKKACKSRNEKPFFDSYHSIELVYKADAETAYHAPTTKVAYPMDISHLVKL</sequence>
<dbReference type="AlphaFoldDB" id="A0A4D6L8T8"/>
<evidence type="ECO:0000256" key="7">
    <source>
        <dbReference type="ARBA" id="ARBA00023098"/>
    </source>
</evidence>
<evidence type="ECO:0000256" key="1">
    <source>
        <dbReference type="ARBA" id="ARBA00004613"/>
    </source>
</evidence>
<dbReference type="GO" id="GO:0005576">
    <property type="term" value="C:extracellular region"/>
    <property type="evidence" value="ECO:0007669"/>
    <property type="project" value="UniProtKB-SubCell"/>
</dbReference>
<keyword evidence="4" id="KW-0732">Signal</keyword>
<keyword evidence="5" id="KW-0378">Hydrolase</keyword>
<evidence type="ECO:0000313" key="8">
    <source>
        <dbReference type="EMBL" id="QCD84876.1"/>
    </source>
</evidence>